<dbReference type="InterPro" id="IPR036638">
    <property type="entry name" value="HLH_DNA-bd_sf"/>
</dbReference>
<organism evidence="2 3">
    <name type="scientific">Malassezia arunalokei</name>
    <dbReference type="NCBI Taxonomy" id="1514897"/>
    <lineage>
        <taxon>Eukaryota</taxon>
        <taxon>Fungi</taxon>
        <taxon>Dikarya</taxon>
        <taxon>Basidiomycota</taxon>
        <taxon>Ustilaginomycotina</taxon>
        <taxon>Malasseziomycetes</taxon>
        <taxon>Malasseziales</taxon>
        <taxon>Malasseziaceae</taxon>
        <taxon>Malassezia</taxon>
    </lineage>
</organism>
<evidence type="ECO:0000313" key="3">
    <source>
        <dbReference type="Proteomes" id="UP001217582"/>
    </source>
</evidence>
<evidence type="ECO:0000313" key="2">
    <source>
        <dbReference type="EMBL" id="WFD15670.1"/>
    </source>
</evidence>
<sequence>MKDHPDTSSHPSEALSAASSARLESHDDDRAAGDLALRAPSPMREPTTLHEILDSMDPSDPLSSVSSFPQEAAYEDELSSETTSTGRRRRHILSEQRRRNQSREAFERLSELLGVGRQYGARALGLNAGAGTGVEDEELDDRTDTEEDLMLCCDEEVVMRRKRNALRRARTRLSHGRHVRGKGRGRGGSAGQAGSKSAVLFQVIDLLDWLDGREAQLERDIRELEMRLGASQRPRFG</sequence>
<reference evidence="2 3" key="1">
    <citation type="submission" date="2023-03" db="EMBL/GenBank/DDBJ databases">
        <title>Mating type loci evolution in Malassezia.</title>
        <authorList>
            <person name="Coelho M.A."/>
        </authorList>
    </citation>
    <scope>NUCLEOTIDE SEQUENCE [LARGE SCALE GENOMIC DNA]</scope>
    <source>
        <strain evidence="2 3">CBS 13387</strain>
    </source>
</reference>
<feature type="region of interest" description="Disordered" evidence="1">
    <location>
        <begin position="170"/>
        <end position="193"/>
    </location>
</feature>
<evidence type="ECO:0008006" key="4">
    <source>
        <dbReference type="Google" id="ProtNLM"/>
    </source>
</evidence>
<feature type="compositionally biased region" description="Low complexity" evidence="1">
    <location>
        <begin position="55"/>
        <end position="69"/>
    </location>
</feature>
<proteinExistence type="predicted"/>
<feature type="compositionally biased region" description="Basic residues" evidence="1">
    <location>
        <begin position="170"/>
        <end position="185"/>
    </location>
</feature>
<feature type="compositionally biased region" description="Basic and acidic residues" evidence="1">
    <location>
        <begin position="92"/>
        <end position="103"/>
    </location>
</feature>
<dbReference type="Gene3D" id="4.10.280.10">
    <property type="entry name" value="Helix-loop-helix DNA-binding domain"/>
    <property type="match status" value="1"/>
</dbReference>
<dbReference type="SUPFAM" id="SSF47459">
    <property type="entry name" value="HLH, helix-loop-helix DNA-binding domain"/>
    <property type="match status" value="1"/>
</dbReference>
<evidence type="ECO:0000256" key="1">
    <source>
        <dbReference type="SAM" id="MobiDB-lite"/>
    </source>
</evidence>
<dbReference type="EMBL" id="CP119918">
    <property type="protein sequence ID" value="WFD15670.1"/>
    <property type="molecule type" value="Genomic_DNA"/>
</dbReference>
<feature type="compositionally biased region" description="Basic and acidic residues" evidence="1">
    <location>
        <begin position="23"/>
        <end position="32"/>
    </location>
</feature>
<accession>A0AAJ6CLT0</accession>
<keyword evidence="3" id="KW-1185">Reference proteome</keyword>
<name>A0AAJ6CLT0_9BASI</name>
<feature type="compositionally biased region" description="Low complexity" evidence="1">
    <location>
        <begin position="8"/>
        <end position="22"/>
    </location>
</feature>
<protein>
    <recommendedName>
        <fullName evidence="4">BHLH domain-containing protein</fullName>
    </recommendedName>
</protein>
<dbReference type="AlphaFoldDB" id="A0AAJ6CLT0"/>
<dbReference type="Proteomes" id="UP001217582">
    <property type="component" value="Chromosome 3"/>
</dbReference>
<dbReference type="GO" id="GO:0046983">
    <property type="term" value="F:protein dimerization activity"/>
    <property type="evidence" value="ECO:0007669"/>
    <property type="project" value="InterPro"/>
</dbReference>
<feature type="region of interest" description="Disordered" evidence="1">
    <location>
        <begin position="1"/>
        <end position="103"/>
    </location>
</feature>
<gene>
    <name evidence="2" type="ORF">MARU1_001692</name>
</gene>